<feature type="compositionally biased region" description="Polar residues" evidence="1">
    <location>
        <begin position="1"/>
        <end position="10"/>
    </location>
</feature>
<feature type="compositionally biased region" description="Polar residues" evidence="1">
    <location>
        <begin position="199"/>
        <end position="211"/>
    </location>
</feature>
<dbReference type="Proteomes" id="UP000620104">
    <property type="component" value="Unassembled WGS sequence"/>
</dbReference>
<name>A0A8H3U0B4_9TREE</name>
<dbReference type="EMBL" id="BLZA01000057">
    <property type="protein sequence ID" value="GHJ90216.1"/>
    <property type="molecule type" value="Genomic_DNA"/>
</dbReference>
<comment type="caution">
    <text evidence="2">The sequence shown here is derived from an EMBL/GenBank/DDBJ whole genome shotgun (WGS) entry which is preliminary data.</text>
</comment>
<reference evidence="2" key="1">
    <citation type="submission" date="2020-07" db="EMBL/GenBank/DDBJ databases">
        <title>Draft Genome Sequence of a Deep-Sea Yeast, Naganishia (Cryptococcus) liquefaciens strain N6.</title>
        <authorList>
            <person name="Han Y.W."/>
            <person name="Kajitani R."/>
            <person name="Morimoto H."/>
            <person name="Parhat M."/>
            <person name="Tsubouchi H."/>
            <person name="Bakenova O."/>
            <person name="Ogata M."/>
            <person name="Argunhan B."/>
            <person name="Aoki R."/>
            <person name="Kajiwara S."/>
            <person name="Itoh T."/>
            <person name="Iwasaki H."/>
        </authorList>
    </citation>
    <scope>NUCLEOTIDE SEQUENCE</scope>
    <source>
        <strain evidence="2">N6</strain>
    </source>
</reference>
<gene>
    <name evidence="2" type="ORF">NliqN6_6618</name>
</gene>
<protein>
    <submittedName>
        <fullName evidence="2">Uncharacterized protein</fullName>
    </submittedName>
</protein>
<feature type="region of interest" description="Disordered" evidence="1">
    <location>
        <begin position="1"/>
        <end position="20"/>
    </location>
</feature>
<keyword evidence="3" id="KW-1185">Reference proteome</keyword>
<accession>A0A8H3U0B4</accession>
<evidence type="ECO:0000313" key="3">
    <source>
        <dbReference type="Proteomes" id="UP000620104"/>
    </source>
</evidence>
<organism evidence="2 3">
    <name type="scientific">Naganishia liquefaciens</name>
    <dbReference type="NCBI Taxonomy" id="104408"/>
    <lineage>
        <taxon>Eukaryota</taxon>
        <taxon>Fungi</taxon>
        <taxon>Dikarya</taxon>
        <taxon>Basidiomycota</taxon>
        <taxon>Agaricomycotina</taxon>
        <taxon>Tremellomycetes</taxon>
        <taxon>Filobasidiales</taxon>
        <taxon>Filobasidiaceae</taxon>
        <taxon>Naganishia</taxon>
    </lineage>
</organism>
<dbReference type="AlphaFoldDB" id="A0A8H3U0B4"/>
<feature type="region of interest" description="Disordered" evidence="1">
    <location>
        <begin position="188"/>
        <end position="227"/>
    </location>
</feature>
<evidence type="ECO:0000256" key="1">
    <source>
        <dbReference type="SAM" id="MobiDB-lite"/>
    </source>
</evidence>
<proteinExistence type="predicted"/>
<evidence type="ECO:0000313" key="2">
    <source>
        <dbReference type="EMBL" id="GHJ90216.1"/>
    </source>
</evidence>
<sequence length="227" mass="24976">MKTSGSTTGERSGKGAVESNKTLKAFKQSLNSALAKLSMEVTADPDQLTRIIQKATLFEESDVSLEEADEQFMNGLTDTAIGIYSDHAEKIAIETNPELRVRLARTYINALGGIGHQALQKGRMEIMHKVIVKVLPYFQSPEMHNIKQMIEEMALPHEERKRLAEIAELKQNRHMLDCLTAYNASLASSNADKKKAPTPATTGSRLASSHSSGDDEERCSAGPSLYR</sequence>